<dbReference type="InterPro" id="IPR029044">
    <property type="entry name" value="Nucleotide-diphossugar_trans"/>
</dbReference>
<dbReference type="InterPro" id="IPR001173">
    <property type="entry name" value="Glyco_trans_2-like"/>
</dbReference>
<dbReference type="KEGG" id="ptes:JQU52_00650"/>
<dbReference type="CDD" id="cd04179">
    <property type="entry name" value="DPM_DPG-synthase_like"/>
    <property type="match status" value="1"/>
</dbReference>
<keyword evidence="3" id="KW-1185">Reference proteome</keyword>
<dbReference type="PANTHER" id="PTHR10859">
    <property type="entry name" value="GLYCOSYL TRANSFERASE"/>
    <property type="match status" value="1"/>
</dbReference>
<evidence type="ECO:0000313" key="2">
    <source>
        <dbReference type="EMBL" id="QRQ81991.1"/>
    </source>
</evidence>
<dbReference type="Pfam" id="PF00535">
    <property type="entry name" value="Glycos_transf_2"/>
    <property type="match status" value="1"/>
</dbReference>
<dbReference type="PANTHER" id="PTHR10859:SF91">
    <property type="entry name" value="DOLICHYL-PHOSPHATE BETA-GLUCOSYLTRANSFERASE"/>
    <property type="match status" value="1"/>
</dbReference>
<dbReference type="SUPFAM" id="SSF53448">
    <property type="entry name" value="Nucleotide-diphospho-sugar transferases"/>
    <property type="match status" value="1"/>
</dbReference>
<dbReference type="AlphaFoldDB" id="A0A892ZFW3"/>
<proteinExistence type="predicted"/>
<dbReference type="Gene3D" id="3.90.550.10">
    <property type="entry name" value="Spore Coat Polysaccharide Biosynthesis Protein SpsA, Chain A"/>
    <property type="match status" value="1"/>
</dbReference>
<gene>
    <name evidence="2" type="ORF">JQU52_00650</name>
</gene>
<evidence type="ECO:0000313" key="3">
    <source>
        <dbReference type="Proteomes" id="UP000653156"/>
    </source>
</evidence>
<dbReference type="EMBL" id="CP069798">
    <property type="protein sequence ID" value="QRQ81991.1"/>
    <property type="molecule type" value="Genomic_DNA"/>
</dbReference>
<dbReference type="RefSeq" id="WP_230339288.1">
    <property type="nucleotide sequence ID" value="NZ_CP069798.1"/>
</dbReference>
<sequence>MNVVALIPHYNHAATVGQVAQAMRAQGLPVLIVDDGSEPAAQQILRDLAAADAQIQVVWRAQNGGKGAAVKSGFTAAAAAGHSHVLQVDADAQHQLADAQKLLQAAFRQPEAVVCAEPVYGADAPKSRLYGRKITNFWIWVNTGSHDIRDGMCGFRLYPLAPVQALMQRHPMGERMDFDTDILVRLYWAGVPMVWVPTPVRYSAQGVSHFRVWRDNWLISKMHARLFFAMLWQRMGGKP</sequence>
<name>A0A892ZFW3_9NEIS</name>
<dbReference type="GO" id="GO:0006487">
    <property type="term" value="P:protein N-linked glycosylation"/>
    <property type="evidence" value="ECO:0007669"/>
    <property type="project" value="TreeGrafter"/>
</dbReference>
<feature type="domain" description="Glycosyltransferase 2-like" evidence="1">
    <location>
        <begin position="6"/>
        <end position="164"/>
    </location>
</feature>
<accession>A0A892ZFW3</accession>
<dbReference type="Proteomes" id="UP000653156">
    <property type="component" value="Chromosome"/>
</dbReference>
<reference evidence="2" key="1">
    <citation type="submission" date="2021-02" db="EMBL/GenBank/DDBJ databases">
        <title>Neisseriaceae sp. 26B isolated from the cloaca of a Common Toad-headed Turtle (Mesoclemmys nasuta).</title>
        <authorList>
            <person name="Spergser J."/>
            <person name="Busse H.-J."/>
        </authorList>
    </citation>
    <scope>NUCLEOTIDE SEQUENCE</scope>
    <source>
        <strain evidence="2">26B</strain>
    </source>
</reference>
<evidence type="ECO:0000259" key="1">
    <source>
        <dbReference type="Pfam" id="PF00535"/>
    </source>
</evidence>
<protein>
    <submittedName>
        <fullName evidence="2">Glycosyltransferase family 2 protein</fullName>
    </submittedName>
</protein>
<organism evidence="2 3">
    <name type="scientific">Paralysiella testudinis</name>
    <dbReference type="NCBI Taxonomy" id="2809020"/>
    <lineage>
        <taxon>Bacteria</taxon>
        <taxon>Pseudomonadati</taxon>
        <taxon>Pseudomonadota</taxon>
        <taxon>Betaproteobacteria</taxon>
        <taxon>Neisseriales</taxon>
        <taxon>Neisseriaceae</taxon>
        <taxon>Paralysiella</taxon>
    </lineage>
</organism>